<evidence type="ECO:0000256" key="3">
    <source>
        <dbReference type="ARBA" id="ARBA00022490"/>
    </source>
</evidence>
<dbReference type="GO" id="GO:0061630">
    <property type="term" value="F:ubiquitin protein ligase activity"/>
    <property type="evidence" value="ECO:0007669"/>
    <property type="project" value="InterPro"/>
</dbReference>
<dbReference type="CDD" id="cd16659">
    <property type="entry name" value="RING-Ubox_Emp"/>
    <property type="match status" value="1"/>
</dbReference>
<dbReference type="Proteomes" id="UP000022910">
    <property type="component" value="Unassembled WGS sequence"/>
</dbReference>
<organism evidence="10 11">
    <name type="scientific">Rhizophagus irregularis (strain DAOM 197198w)</name>
    <name type="common">Glomus intraradices</name>
    <dbReference type="NCBI Taxonomy" id="1432141"/>
    <lineage>
        <taxon>Eukaryota</taxon>
        <taxon>Fungi</taxon>
        <taxon>Fungi incertae sedis</taxon>
        <taxon>Mucoromycota</taxon>
        <taxon>Glomeromycotina</taxon>
        <taxon>Glomeromycetes</taxon>
        <taxon>Glomerales</taxon>
        <taxon>Glomeraceae</taxon>
        <taxon>Rhizophagus</taxon>
    </lineage>
</organism>
<dbReference type="PROSITE" id="PS51867">
    <property type="entry name" value="ZF_RING_GID"/>
    <property type="match status" value="1"/>
</dbReference>
<proteinExistence type="inferred from homology"/>
<comment type="caution">
    <text evidence="10">The sequence shown here is derived from an EMBL/GenBank/DDBJ whole genome shotgun (WGS) entry which is preliminary data.</text>
</comment>
<feature type="domain" description="RING-Gid-type" evidence="9">
    <location>
        <begin position="313"/>
        <end position="383"/>
    </location>
</feature>
<dbReference type="GO" id="GO:0008270">
    <property type="term" value="F:zinc ion binding"/>
    <property type="evidence" value="ECO:0007669"/>
    <property type="project" value="UniProtKB-KW"/>
</dbReference>
<sequence length="398" mass="45280">MNKLNYDGLLVLEQPFIKVPLEQLKKTAKVSQKELDKEFTKSNLTVSDLTNKINQGKIGVSDASTALEGMVGRLQSLKRKLNDTKVEEAMYVSRSKQRLSHLNELTHIPSANSEAYTQWSRVRLDRILVDYMLREGFSETALHLAKAESIEVEAYVDVELFSQARRVEQALQRFSCTEALRWCNDNKSNLRKMQSTFEFNLRLQEFIELIRAGKKSESIAYAKKNLNSFQENHMKEIQQAMTLLAFQPNTKCPPYKKLYDKSRWDALIAQFRADNFALNSLTSQPLLTVTLQAGLSALKTPMCSQPDNRNINCPVCSPDTLGLLAQNLPLSHHVNSTIVCRLSGEIIDEDNPPMSLPNGYVYSLKALEEMSSKNNGQIKCPRTEKVYDFKDLKKVFIS</sequence>
<dbReference type="GO" id="GO:0043161">
    <property type="term" value="P:proteasome-mediated ubiquitin-dependent protein catabolic process"/>
    <property type="evidence" value="ECO:0007669"/>
    <property type="project" value="InterPro"/>
</dbReference>
<keyword evidence="4" id="KW-0479">Metal-binding</keyword>
<evidence type="ECO:0000313" key="11">
    <source>
        <dbReference type="Proteomes" id="UP000022910"/>
    </source>
</evidence>
<evidence type="ECO:0000256" key="7">
    <source>
        <dbReference type="PROSITE-ProRule" id="PRU01215"/>
    </source>
</evidence>
<dbReference type="SMART" id="SM00668">
    <property type="entry name" value="CTLH"/>
    <property type="match status" value="1"/>
</dbReference>
<dbReference type="GO" id="GO:0005737">
    <property type="term" value="C:cytoplasm"/>
    <property type="evidence" value="ECO:0007669"/>
    <property type="project" value="UniProtKB-SubCell"/>
</dbReference>
<name>A0A015J570_RHIIW</name>
<dbReference type="InterPro" id="IPR013144">
    <property type="entry name" value="CRA_dom"/>
</dbReference>
<accession>A0A015J570</accession>
<dbReference type="InterPro" id="IPR045098">
    <property type="entry name" value="Fyv10_fam"/>
</dbReference>
<evidence type="ECO:0000313" key="10">
    <source>
        <dbReference type="EMBL" id="EXX64647.1"/>
    </source>
</evidence>
<evidence type="ECO:0000259" key="9">
    <source>
        <dbReference type="PROSITE" id="PS51867"/>
    </source>
</evidence>
<evidence type="ECO:0000259" key="8">
    <source>
        <dbReference type="PROSITE" id="PS50897"/>
    </source>
</evidence>
<reference evidence="10 11" key="1">
    <citation type="submission" date="2014-02" db="EMBL/GenBank/DDBJ databases">
        <title>Single nucleus genome sequencing reveals high similarity among nuclei of an endomycorrhizal fungus.</title>
        <authorList>
            <person name="Lin K."/>
            <person name="Geurts R."/>
            <person name="Zhang Z."/>
            <person name="Limpens E."/>
            <person name="Saunders D.G."/>
            <person name="Mu D."/>
            <person name="Pang E."/>
            <person name="Cao H."/>
            <person name="Cha H."/>
            <person name="Lin T."/>
            <person name="Zhou Q."/>
            <person name="Shang Y."/>
            <person name="Li Y."/>
            <person name="Ivanov S."/>
            <person name="Sharma T."/>
            <person name="Velzen R.V."/>
            <person name="Ruijter N.D."/>
            <person name="Aanen D.K."/>
            <person name="Win J."/>
            <person name="Kamoun S."/>
            <person name="Bisseling T."/>
            <person name="Huang S."/>
        </authorList>
    </citation>
    <scope>NUCLEOTIDE SEQUENCE [LARGE SCALE GENOMIC DNA]</scope>
    <source>
        <strain evidence="11">DAOM197198w</strain>
    </source>
</reference>
<dbReference type="PROSITE" id="PS50897">
    <property type="entry name" value="CTLH"/>
    <property type="match status" value="1"/>
</dbReference>
<dbReference type="InterPro" id="IPR044063">
    <property type="entry name" value="ZF_RING_GID"/>
</dbReference>
<dbReference type="STRING" id="1432141.A0A015J570"/>
<keyword evidence="5 7" id="KW-0863">Zinc-finger</keyword>
<dbReference type="GO" id="GO:0005634">
    <property type="term" value="C:nucleus"/>
    <property type="evidence" value="ECO:0007669"/>
    <property type="project" value="TreeGrafter"/>
</dbReference>
<dbReference type="AlphaFoldDB" id="A0A015J570"/>
<evidence type="ECO:0000256" key="5">
    <source>
        <dbReference type="ARBA" id="ARBA00022771"/>
    </source>
</evidence>
<keyword evidence="6" id="KW-0862">Zinc</keyword>
<gene>
    <name evidence="10" type="ORF">RirG_140730</name>
</gene>
<dbReference type="SMART" id="SM00757">
    <property type="entry name" value="CRA"/>
    <property type="match status" value="1"/>
</dbReference>
<dbReference type="GO" id="GO:0034657">
    <property type="term" value="C:GID complex"/>
    <property type="evidence" value="ECO:0007669"/>
    <property type="project" value="TreeGrafter"/>
</dbReference>
<dbReference type="HOGENOM" id="CLU_027445_2_0_1"/>
<dbReference type="OMA" id="YFDDKRW"/>
<feature type="domain" description="CTLH" evidence="8">
    <location>
        <begin position="161"/>
        <end position="217"/>
    </location>
</feature>
<evidence type="ECO:0000256" key="4">
    <source>
        <dbReference type="ARBA" id="ARBA00022723"/>
    </source>
</evidence>
<dbReference type="InterPro" id="IPR006595">
    <property type="entry name" value="CTLH_C"/>
</dbReference>
<comment type="subcellular location">
    <subcellularLocation>
        <location evidence="1">Cytoplasm</location>
    </subcellularLocation>
</comment>
<dbReference type="PANTHER" id="PTHR12170:SF2">
    <property type="entry name" value="E3 UBIQUITIN-PROTEIN TRANSFERASE MAEA"/>
    <property type="match status" value="1"/>
</dbReference>
<evidence type="ECO:0000256" key="6">
    <source>
        <dbReference type="ARBA" id="ARBA00022833"/>
    </source>
</evidence>
<feature type="zinc finger region" description="RING-Gid-type" evidence="7">
    <location>
        <begin position="313"/>
        <end position="383"/>
    </location>
</feature>
<evidence type="ECO:0000256" key="2">
    <source>
        <dbReference type="ARBA" id="ARBA00010615"/>
    </source>
</evidence>
<dbReference type="PROSITE" id="PS50896">
    <property type="entry name" value="LISH"/>
    <property type="match status" value="1"/>
</dbReference>
<dbReference type="Pfam" id="PF10607">
    <property type="entry name" value="CTLH"/>
    <property type="match status" value="1"/>
</dbReference>
<dbReference type="OrthoDB" id="1933455at2759"/>
<keyword evidence="11" id="KW-1185">Reference proteome</keyword>
<dbReference type="InterPro" id="IPR024964">
    <property type="entry name" value="CTLH/CRA"/>
</dbReference>
<protein>
    <submittedName>
        <fullName evidence="10">Glucose-induced degradation complex subunit FYV10</fullName>
    </submittedName>
</protein>
<dbReference type="InterPro" id="IPR006594">
    <property type="entry name" value="LisH"/>
</dbReference>
<dbReference type="EMBL" id="JEMT01022953">
    <property type="protein sequence ID" value="EXX64647.1"/>
    <property type="molecule type" value="Genomic_DNA"/>
</dbReference>
<keyword evidence="3" id="KW-0963">Cytoplasm</keyword>
<dbReference type="PANTHER" id="PTHR12170">
    <property type="entry name" value="MACROPHAGE ERYTHROBLAST ATTACHER-RELATED"/>
    <property type="match status" value="1"/>
</dbReference>
<comment type="similarity">
    <text evidence="2">Belongs to the FYV10 family.</text>
</comment>
<evidence type="ECO:0000256" key="1">
    <source>
        <dbReference type="ARBA" id="ARBA00004496"/>
    </source>
</evidence>